<dbReference type="AlphaFoldDB" id="A0A8S1MPC1"/>
<gene>
    <name evidence="2" type="ORF">PSON_ATCC_30995.1.T0380243</name>
</gene>
<evidence type="ECO:0000256" key="1">
    <source>
        <dbReference type="SAM" id="MobiDB-lite"/>
    </source>
</evidence>
<feature type="region of interest" description="Disordered" evidence="1">
    <location>
        <begin position="1"/>
        <end position="28"/>
    </location>
</feature>
<organism evidence="2 3">
    <name type="scientific">Paramecium sonneborni</name>
    <dbReference type="NCBI Taxonomy" id="65129"/>
    <lineage>
        <taxon>Eukaryota</taxon>
        <taxon>Sar</taxon>
        <taxon>Alveolata</taxon>
        <taxon>Ciliophora</taxon>
        <taxon>Intramacronucleata</taxon>
        <taxon>Oligohymenophorea</taxon>
        <taxon>Peniculida</taxon>
        <taxon>Parameciidae</taxon>
        <taxon>Paramecium</taxon>
    </lineage>
</organism>
<comment type="caution">
    <text evidence="2">The sequence shown here is derived from an EMBL/GenBank/DDBJ whole genome shotgun (WGS) entry which is preliminary data.</text>
</comment>
<dbReference type="Proteomes" id="UP000692954">
    <property type="component" value="Unassembled WGS sequence"/>
</dbReference>
<proteinExistence type="predicted"/>
<evidence type="ECO:0000313" key="3">
    <source>
        <dbReference type="Proteomes" id="UP000692954"/>
    </source>
</evidence>
<sequence>MNLDQEKSLDIYSNDQNHSRSQKSDFKSLLKKEPRIVTKESQQNLNRITTQVDLIARQ</sequence>
<protein>
    <submittedName>
        <fullName evidence="2">Uncharacterized protein</fullName>
    </submittedName>
</protein>
<name>A0A8S1MPC1_9CILI</name>
<accession>A0A8S1MPC1</accession>
<reference evidence="2" key="1">
    <citation type="submission" date="2021-01" db="EMBL/GenBank/DDBJ databases">
        <authorList>
            <consortium name="Genoscope - CEA"/>
            <person name="William W."/>
        </authorList>
    </citation>
    <scope>NUCLEOTIDE SEQUENCE</scope>
</reference>
<keyword evidence="3" id="KW-1185">Reference proteome</keyword>
<dbReference type="EMBL" id="CAJJDN010000038">
    <property type="protein sequence ID" value="CAD8079023.1"/>
    <property type="molecule type" value="Genomic_DNA"/>
</dbReference>
<evidence type="ECO:0000313" key="2">
    <source>
        <dbReference type="EMBL" id="CAD8079023.1"/>
    </source>
</evidence>